<sequence length="92" mass="10988">MKYEKISYLLGAYFHQDWVYDAQNPEDVIRNFVAKEQPETISLLKKELKDILDSEQELSEDFIYQNNGYYSPSADDLTVYLWFKQLLEILPE</sequence>
<gene>
    <name evidence="2" type="ORF">RSF11_004449</name>
</gene>
<accession>A0AAD2ZB34</accession>
<dbReference type="InterPro" id="IPR041129">
    <property type="entry name" value="CdiI_2"/>
</dbReference>
<dbReference type="AlphaFoldDB" id="A0AAD2ZB34"/>
<dbReference type="RefSeq" id="WP_019084430.1">
    <property type="nucleotide sequence ID" value="NZ_CGBV01000034.1"/>
</dbReference>
<dbReference type="EMBL" id="ABNAVX010000077">
    <property type="protein sequence ID" value="ELI8104664.1"/>
    <property type="molecule type" value="Genomic_DNA"/>
</dbReference>
<dbReference type="Pfam" id="PF18593">
    <property type="entry name" value="CdiI_2"/>
    <property type="match status" value="1"/>
</dbReference>
<evidence type="ECO:0000259" key="1">
    <source>
        <dbReference type="Pfam" id="PF18593"/>
    </source>
</evidence>
<dbReference type="Proteomes" id="UP001182355">
    <property type="component" value="Unassembled WGS sequence"/>
</dbReference>
<dbReference type="KEGG" id="yef:FORC2_1290"/>
<feature type="domain" description="CdiI immunity protein" evidence="1">
    <location>
        <begin position="2"/>
        <end position="88"/>
    </location>
</feature>
<evidence type="ECO:0000313" key="3">
    <source>
        <dbReference type="Proteomes" id="UP001182355"/>
    </source>
</evidence>
<organism evidence="2 3">
    <name type="scientific">Yersinia enterocolitica</name>
    <dbReference type="NCBI Taxonomy" id="630"/>
    <lineage>
        <taxon>Bacteria</taxon>
        <taxon>Pseudomonadati</taxon>
        <taxon>Pseudomonadota</taxon>
        <taxon>Gammaproteobacteria</taxon>
        <taxon>Enterobacterales</taxon>
        <taxon>Yersiniaceae</taxon>
        <taxon>Yersinia</taxon>
    </lineage>
</organism>
<evidence type="ECO:0000313" key="2">
    <source>
        <dbReference type="EMBL" id="ELI8104664.1"/>
    </source>
</evidence>
<proteinExistence type="predicted"/>
<comment type="caution">
    <text evidence="2">The sequence shown here is derived from an EMBL/GenBank/DDBJ whole genome shotgun (WGS) entry which is preliminary data.</text>
</comment>
<name>A0AAD2ZB34_YEREN</name>
<protein>
    <recommendedName>
        <fullName evidence="1">CdiI immunity protein domain-containing protein</fullName>
    </recommendedName>
</protein>
<reference evidence="2" key="1">
    <citation type="submission" date="2023-02" db="EMBL/GenBank/DDBJ databases">
        <authorList>
            <person name="Ashton P.M."/>
            <person name="Dallman T."/>
            <person name="Nair S."/>
            <person name="De Pinna E."/>
            <person name="Peters T."/>
            <person name="Grant K."/>
        </authorList>
    </citation>
    <scope>NUCLEOTIDE SEQUENCE</scope>
    <source>
        <strain evidence="2">01103883</strain>
    </source>
</reference>